<reference evidence="1 2" key="1">
    <citation type="submission" date="2019-06" db="EMBL/GenBank/DDBJ databases">
        <title>WGS assembly of Gossypium darwinii.</title>
        <authorList>
            <person name="Chen Z.J."/>
            <person name="Sreedasyam A."/>
            <person name="Ando A."/>
            <person name="Song Q."/>
            <person name="De L."/>
            <person name="Hulse-Kemp A."/>
            <person name="Ding M."/>
            <person name="Ye W."/>
            <person name="Kirkbride R."/>
            <person name="Jenkins J."/>
            <person name="Plott C."/>
            <person name="Lovell J."/>
            <person name="Lin Y.-M."/>
            <person name="Vaughn R."/>
            <person name="Liu B."/>
            <person name="Li W."/>
            <person name="Simpson S."/>
            <person name="Scheffler B."/>
            <person name="Saski C."/>
            <person name="Grover C."/>
            <person name="Hu G."/>
            <person name="Conover J."/>
            <person name="Carlson J."/>
            <person name="Shu S."/>
            <person name="Boston L."/>
            <person name="Williams M."/>
            <person name="Peterson D."/>
            <person name="Mcgee K."/>
            <person name="Jones D."/>
            <person name="Wendel J."/>
            <person name="Stelly D."/>
            <person name="Grimwood J."/>
            <person name="Schmutz J."/>
        </authorList>
    </citation>
    <scope>NUCLEOTIDE SEQUENCE [LARGE SCALE GENOMIC DNA]</scope>
    <source>
        <strain evidence="1">1808015.09</strain>
    </source>
</reference>
<name>A0A5D2AW73_GOSDA</name>
<gene>
    <name evidence="1" type="ORF">ES288_D11G343300v1</name>
</gene>
<dbReference type="EMBL" id="CM017711">
    <property type="protein sequence ID" value="TYG47492.1"/>
    <property type="molecule type" value="Genomic_DNA"/>
</dbReference>
<organism evidence="1 2">
    <name type="scientific">Gossypium darwinii</name>
    <name type="common">Darwin's cotton</name>
    <name type="synonym">Gossypium barbadense var. darwinii</name>
    <dbReference type="NCBI Taxonomy" id="34276"/>
    <lineage>
        <taxon>Eukaryota</taxon>
        <taxon>Viridiplantae</taxon>
        <taxon>Streptophyta</taxon>
        <taxon>Embryophyta</taxon>
        <taxon>Tracheophyta</taxon>
        <taxon>Spermatophyta</taxon>
        <taxon>Magnoliopsida</taxon>
        <taxon>eudicotyledons</taxon>
        <taxon>Gunneridae</taxon>
        <taxon>Pentapetalae</taxon>
        <taxon>rosids</taxon>
        <taxon>malvids</taxon>
        <taxon>Malvales</taxon>
        <taxon>Malvaceae</taxon>
        <taxon>Malvoideae</taxon>
        <taxon>Gossypium</taxon>
    </lineage>
</organism>
<protein>
    <submittedName>
        <fullName evidence="1">Uncharacterized protein</fullName>
    </submittedName>
</protein>
<keyword evidence="2" id="KW-1185">Reference proteome</keyword>
<dbReference type="Proteomes" id="UP000323506">
    <property type="component" value="Chromosome D11"/>
</dbReference>
<evidence type="ECO:0000313" key="1">
    <source>
        <dbReference type="EMBL" id="TYG47492.1"/>
    </source>
</evidence>
<sequence length="123" mass="12862">MFPCHLNGTVSGNNNGTCQADRAIAGAAAPLTVIGDQSNAKAEASGLEGQKKRNPHGLLSVPISLTKAVPATDLACGPRAWPVLVAGAEQRRARGWAEAGAARPRHAAPRVFCCKHFVFFYLG</sequence>
<evidence type="ECO:0000313" key="2">
    <source>
        <dbReference type="Proteomes" id="UP000323506"/>
    </source>
</evidence>
<dbReference type="AlphaFoldDB" id="A0A5D2AW73"/>
<proteinExistence type="predicted"/>
<accession>A0A5D2AW73</accession>